<dbReference type="InterPro" id="IPR002104">
    <property type="entry name" value="Integrase_catalytic"/>
</dbReference>
<protein>
    <recommendedName>
        <fullName evidence="3">Tyr recombinase domain-containing protein</fullName>
    </recommendedName>
</protein>
<comment type="caution">
    <text evidence="4">The sequence shown here is derived from an EMBL/GenBank/DDBJ whole genome shotgun (WGS) entry which is preliminary data.</text>
</comment>
<dbReference type="Pfam" id="PF00589">
    <property type="entry name" value="Phage_integrase"/>
    <property type="match status" value="1"/>
</dbReference>
<reference evidence="4 5" key="1">
    <citation type="submission" date="2024-03" db="EMBL/GenBank/DDBJ databases">
        <title>The Acrasis kona genome and developmental transcriptomes reveal deep origins of eukaryotic multicellular pathways.</title>
        <authorList>
            <person name="Sheikh S."/>
            <person name="Fu C.-J."/>
            <person name="Brown M.W."/>
            <person name="Baldauf S.L."/>
        </authorList>
    </citation>
    <scope>NUCLEOTIDE SEQUENCE [LARGE SCALE GENOMIC DNA]</scope>
    <source>
        <strain evidence="4 5">ATCC MYA-3509</strain>
    </source>
</reference>
<evidence type="ECO:0000313" key="4">
    <source>
        <dbReference type="EMBL" id="KAL0491031.1"/>
    </source>
</evidence>
<dbReference type="Proteomes" id="UP001431209">
    <property type="component" value="Unassembled WGS sequence"/>
</dbReference>
<dbReference type="AlphaFoldDB" id="A0AAW2ZQL7"/>
<feature type="domain" description="Tyr recombinase" evidence="3">
    <location>
        <begin position="107"/>
        <end position="152"/>
    </location>
</feature>
<organism evidence="4 5">
    <name type="scientific">Acrasis kona</name>
    <dbReference type="NCBI Taxonomy" id="1008807"/>
    <lineage>
        <taxon>Eukaryota</taxon>
        <taxon>Discoba</taxon>
        <taxon>Heterolobosea</taxon>
        <taxon>Tetramitia</taxon>
        <taxon>Eutetramitia</taxon>
        <taxon>Acrasidae</taxon>
        <taxon>Acrasis</taxon>
    </lineage>
</organism>
<keyword evidence="1" id="KW-0233">DNA recombination</keyword>
<dbReference type="GO" id="GO:0006310">
    <property type="term" value="P:DNA recombination"/>
    <property type="evidence" value="ECO:0007669"/>
    <property type="project" value="UniProtKB-KW"/>
</dbReference>
<dbReference type="GO" id="GO:0015074">
    <property type="term" value="P:DNA integration"/>
    <property type="evidence" value="ECO:0007669"/>
    <property type="project" value="InterPro"/>
</dbReference>
<dbReference type="InterPro" id="IPR011010">
    <property type="entry name" value="DNA_brk_join_enz"/>
</dbReference>
<evidence type="ECO:0000313" key="5">
    <source>
        <dbReference type="Proteomes" id="UP001431209"/>
    </source>
</evidence>
<proteinExistence type="predicted"/>
<feature type="region of interest" description="Disordered" evidence="2">
    <location>
        <begin position="173"/>
        <end position="206"/>
    </location>
</feature>
<evidence type="ECO:0000259" key="3">
    <source>
        <dbReference type="Pfam" id="PF00589"/>
    </source>
</evidence>
<name>A0AAW2ZQL7_9EUKA</name>
<sequence>MITPCDDDHSICPYRLFMRYYNKCLESATKYVDGGRLTGRVFRKWITRRKDGGYYNENQVMGVGPVGEIFKDILMEYKMFLPDDVQWEIEHGRPDVGRKNKGNVRIGVNRYTSHTGRRTMATIMAEKGFSAAEITAALRHKSQSTAQEYIDSSGVVRKSTSIKLMKTITAIGESGEEKKKEPKKIDRAHPREKSPDSPDAAGNTDAVFKADSSQLFNFSNCNVTIQK</sequence>
<dbReference type="EMBL" id="JAOPGA020001747">
    <property type="protein sequence ID" value="KAL0491031.1"/>
    <property type="molecule type" value="Genomic_DNA"/>
</dbReference>
<evidence type="ECO:0000256" key="1">
    <source>
        <dbReference type="ARBA" id="ARBA00023172"/>
    </source>
</evidence>
<keyword evidence="5" id="KW-1185">Reference proteome</keyword>
<dbReference type="SUPFAM" id="SSF56349">
    <property type="entry name" value="DNA breaking-rejoining enzymes"/>
    <property type="match status" value="1"/>
</dbReference>
<evidence type="ECO:0000256" key="2">
    <source>
        <dbReference type="SAM" id="MobiDB-lite"/>
    </source>
</evidence>
<dbReference type="Gene3D" id="1.10.443.10">
    <property type="entry name" value="Intergrase catalytic core"/>
    <property type="match status" value="1"/>
</dbReference>
<feature type="compositionally biased region" description="Basic and acidic residues" evidence="2">
    <location>
        <begin position="175"/>
        <end position="196"/>
    </location>
</feature>
<dbReference type="InterPro" id="IPR013762">
    <property type="entry name" value="Integrase-like_cat_sf"/>
</dbReference>
<dbReference type="GO" id="GO:0003677">
    <property type="term" value="F:DNA binding"/>
    <property type="evidence" value="ECO:0007669"/>
    <property type="project" value="InterPro"/>
</dbReference>
<accession>A0AAW2ZQL7</accession>
<gene>
    <name evidence="4" type="ORF">AKO1_002671</name>
</gene>